<dbReference type="OrthoDB" id="6407690at2759"/>
<evidence type="ECO:0000313" key="2">
    <source>
        <dbReference type="Proteomes" id="UP000887013"/>
    </source>
</evidence>
<proteinExistence type="predicted"/>
<sequence length="402" mass="47785">MDVRFWPPLQLLAYARAALGILYTFDSEYITSNSYNMEQVKEKVSAIRVPVSETSFSPIATKPTNFTDHQNYLPLPNKIQNKLVHIVLELMVGIDNWFFTNENSLLIFENNFDLRNVLSWRSTGVIDRIETARGLIRNETLNIIHRCRFACEYYFEEEAQNLWTNISRPDRLKFRRKWRNHKGMRHWLRALKNRSALDWEQITLDARDVEFFKTSEEGIPYFLTRLKDREIRYRCIVFWLDMVTGIISPLDLYFCLHQLSADELNDVFTRLPKDLMHDIFESFLYWPLQNIFLGMVSSLKTHINGEIFLSLICVFLDKLELGWGDYEYEDLLKSFWKALSSQYDSFTEKQNILNKIVNYVLKAPVPFNIGDCHNFISNEREKEINGDKRTFQEIFDPWKVQT</sequence>
<protein>
    <submittedName>
        <fullName evidence="1">Uncharacterized protein</fullName>
    </submittedName>
</protein>
<gene>
    <name evidence="1" type="primary">NCL1_45747</name>
    <name evidence="1" type="ORF">NPIL_184941</name>
</gene>
<organism evidence="1 2">
    <name type="scientific">Nephila pilipes</name>
    <name type="common">Giant wood spider</name>
    <name type="synonym">Nephila maculata</name>
    <dbReference type="NCBI Taxonomy" id="299642"/>
    <lineage>
        <taxon>Eukaryota</taxon>
        <taxon>Metazoa</taxon>
        <taxon>Ecdysozoa</taxon>
        <taxon>Arthropoda</taxon>
        <taxon>Chelicerata</taxon>
        <taxon>Arachnida</taxon>
        <taxon>Araneae</taxon>
        <taxon>Araneomorphae</taxon>
        <taxon>Entelegynae</taxon>
        <taxon>Araneoidea</taxon>
        <taxon>Nephilidae</taxon>
        <taxon>Nephila</taxon>
    </lineage>
</organism>
<evidence type="ECO:0000313" key="1">
    <source>
        <dbReference type="EMBL" id="GFT16862.1"/>
    </source>
</evidence>
<keyword evidence="2" id="KW-1185">Reference proteome</keyword>
<reference evidence="1" key="1">
    <citation type="submission" date="2020-08" db="EMBL/GenBank/DDBJ databases">
        <title>Multicomponent nature underlies the extraordinary mechanical properties of spider dragline silk.</title>
        <authorList>
            <person name="Kono N."/>
            <person name="Nakamura H."/>
            <person name="Mori M."/>
            <person name="Yoshida Y."/>
            <person name="Ohtoshi R."/>
            <person name="Malay A.D."/>
            <person name="Moran D.A.P."/>
            <person name="Tomita M."/>
            <person name="Numata K."/>
            <person name="Arakawa K."/>
        </authorList>
    </citation>
    <scope>NUCLEOTIDE SEQUENCE</scope>
</reference>
<dbReference type="EMBL" id="BMAW01010009">
    <property type="protein sequence ID" value="GFT16862.1"/>
    <property type="molecule type" value="Genomic_DNA"/>
</dbReference>
<name>A0A8X6NJX3_NEPPI</name>
<accession>A0A8X6NJX3</accession>
<dbReference type="Proteomes" id="UP000887013">
    <property type="component" value="Unassembled WGS sequence"/>
</dbReference>
<comment type="caution">
    <text evidence="1">The sequence shown here is derived from an EMBL/GenBank/DDBJ whole genome shotgun (WGS) entry which is preliminary data.</text>
</comment>
<dbReference type="AlphaFoldDB" id="A0A8X6NJX3"/>